<proteinExistence type="predicted"/>
<keyword evidence="4" id="KW-1185">Reference proteome</keyword>
<name>D8LFX4_ECTSI</name>
<protein>
    <submittedName>
        <fullName evidence="3">Probable high CO2 inducible periplasmic protein</fullName>
    </submittedName>
</protein>
<keyword evidence="1" id="KW-1133">Transmembrane helix</keyword>
<keyword evidence="2" id="KW-0732">Signal</keyword>
<feature type="transmembrane region" description="Helical" evidence="1">
    <location>
        <begin position="384"/>
        <end position="405"/>
    </location>
</feature>
<dbReference type="EMBL" id="FN648082">
    <property type="protein sequence ID" value="CBN78873.1"/>
    <property type="molecule type" value="Genomic_DNA"/>
</dbReference>
<dbReference type="eggNOG" id="ENOG502S3NP">
    <property type="taxonomic scope" value="Eukaryota"/>
</dbReference>
<evidence type="ECO:0000256" key="2">
    <source>
        <dbReference type="SAM" id="SignalP"/>
    </source>
</evidence>
<organism evidence="3 4">
    <name type="scientific">Ectocarpus siliculosus</name>
    <name type="common">Brown alga</name>
    <name type="synonym">Conferva siliculosa</name>
    <dbReference type="NCBI Taxonomy" id="2880"/>
    <lineage>
        <taxon>Eukaryota</taxon>
        <taxon>Sar</taxon>
        <taxon>Stramenopiles</taxon>
        <taxon>Ochrophyta</taxon>
        <taxon>PX clade</taxon>
        <taxon>Phaeophyceae</taxon>
        <taxon>Ectocarpales</taxon>
        <taxon>Ectocarpaceae</taxon>
        <taxon>Ectocarpus</taxon>
    </lineage>
</organism>
<keyword evidence="1" id="KW-0472">Membrane</keyword>
<evidence type="ECO:0000313" key="4">
    <source>
        <dbReference type="Proteomes" id="UP000002630"/>
    </source>
</evidence>
<sequence length="434" mass="46151">MSPSPFQLRCALLVLAAVTRAAVASYDDIAGYTPVSDVVEHSELDLDMQELEEGADLQTDAGFAAAYTAYSVGGNSEKTDSIRTIQGFSTGAQEKLSGEKWFDVYEAYWGSTDYADQFTSGACNGTEQFDDASVETRAEGCVKGAQYQNVWMYVIHELEDAIEDCDIGNLNANDGGPHAWDEGWGFYAGSLEGTEGTGDGVMLYALAEKRCENFATCTADDDGSDITGTAQVNSDMLELYKEGQVYLLDGDCGAAGDVKDKIIDLMGVPLVQGMLRYFYNADPEAGDGGDKAAAELWAFSAAMLPRINECDEEVATLVRANTDIASADAPMSEGYVFLKEQLESVYSCMGISCSQVGGLVIGESTTYYDGFEPCGDSDSGLSQIALGFIIAAGAVVLAVGLGCFYRSRKNKEKMKAAMESDLGGFGASKSVGTL</sequence>
<evidence type="ECO:0000256" key="1">
    <source>
        <dbReference type="SAM" id="Phobius"/>
    </source>
</evidence>
<dbReference type="OMA" id="RCENFAT"/>
<accession>D8LFX4</accession>
<dbReference type="EMBL" id="FN649728">
    <property type="protein sequence ID" value="CBN78873.1"/>
    <property type="molecule type" value="Genomic_DNA"/>
</dbReference>
<feature type="signal peptide" evidence="2">
    <location>
        <begin position="1"/>
        <end position="24"/>
    </location>
</feature>
<dbReference type="OrthoDB" id="41870at2759"/>
<keyword evidence="1" id="KW-0812">Transmembrane</keyword>
<dbReference type="Proteomes" id="UP000002630">
    <property type="component" value="Linkage Group LG03"/>
</dbReference>
<gene>
    <name evidence="3" type="ORF">Esi_0152_0045</name>
</gene>
<evidence type="ECO:0000313" key="3">
    <source>
        <dbReference type="EMBL" id="CBN78873.1"/>
    </source>
</evidence>
<dbReference type="InParanoid" id="D8LFX4"/>
<feature type="chain" id="PRO_5003117144" evidence="2">
    <location>
        <begin position="25"/>
        <end position="434"/>
    </location>
</feature>
<dbReference type="InterPro" id="IPR011643">
    <property type="entry name" value="HCR1"/>
</dbReference>
<dbReference type="Pfam" id="PF07692">
    <property type="entry name" value="Fea1"/>
    <property type="match status" value="1"/>
</dbReference>
<dbReference type="AlphaFoldDB" id="D8LFX4"/>
<reference evidence="3 4" key="1">
    <citation type="journal article" date="2010" name="Nature">
        <title>The Ectocarpus genome and the independent evolution of multicellularity in brown algae.</title>
        <authorList>
            <person name="Cock J.M."/>
            <person name="Sterck L."/>
            <person name="Rouze P."/>
            <person name="Scornet D."/>
            <person name="Allen A.E."/>
            <person name="Amoutzias G."/>
            <person name="Anthouard V."/>
            <person name="Artiguenave F."/>
            <person name="Aury J.M."/>
            <person name="Badger J.H."/>
            <person name="Beszteri B."/>
            <person name="Billiau K."/>
            <person name="Bonnet E."/>
            <person name="Bothwell J.H."/>
            <person name="Bowler C."/>
            <person name="Boyen C."/>
            <person name="Brownlee C."/>
            <person name="Carrano C.J."/>
            <person name="Charrier B."/>
            <person name="Cho G.Y."/>
            <person name="Coelho S.M."/>
            <person name="Collen J."/>
            <person name="Corre E."/>
            <person name="Da Silva C."/>
            <person name="Delage L."/>
            <person name="Delaroque N."/>
            <person name="Dittami S.M."/>
            <person name="Doulbeau S."/>
            <person name="Elias M."/>
            <person name="Farnham G."/>
            <person name="Gachon C.M."/>
            <person name="Gschloessl B."/>
            <person name="Heesch S."/>
            <person name="Jabbari K."/>
            <person name="Jubin C."/>
            <person name="Kawai H."/>
            <person name="Kimura K."/>
            <person name="Kloareg B."/>
            <person name="Kupper F.C."/>
            <person name="Lang D."/>
            <person name="Le Bail A."/>
            <person name="Leblanc C."/>
            <person name="Lerouge P."/>
            <person name="Lohr M."/>
            <person name="Lopez P.J."/>
            <person name="Martens C."/>
            <person name="Maumus F."/>
            <person name="Michel G."/>
            <person name="Miranda-Saavedra D."/>
            <person name="Morales J."/>
            <person name="Moreau H."/>
            <person name="Motomura T."/>
            <person name="Nagasato C."/>
            <person name="Napoli C.A."/>
            <person name="Nelson D.R."/>
            <person name="Nyvall-Collen P."/>
            <person name="Peters A.F."/>
            <person name="Pommier C."/>
            <person name="Potin P."/>
            <person name="Poulain J."/>
            <person name="Quesneville H."/>
            <person name="Read B."/>
            <person name="Rensing S.A."/>
            <person name="Ritter A."/>
            <person name="Rousvoal S."/>
            <person name="Samanta M."/>
            <person name="Samson G."/>
            <person name="Schroeder D.C."/>
            <person name="Segurens B."/>
            <person name="Strittmatter M."/>
            <person name="Tonon T."/>
            <person name="Tregear J.W."/>
            <person name="Valentin K."/>
            <person name="von Dassow P."/>
            <person name="Yamagishi T."/>
            <person name="Van de Peer Y."/>
            <person name="Wincker P."/>
        </authorList>
    </citation>
    <scope>NUCLEOTIDE SEQUENCE [LARGE SCALE GENOMIC DNA]</scope>
    <source>
        <strain evidence="4">Ec32 / CCAP1310/4</strain>
    </source>
</reference>